<keyword evidence="2" id="KW-0812">Transmembrane</keyword>
<protein>
    <recommendedName>
        <fullName evidence="3">HPP transmembrane region domain-containing protein</fullName>
    </recommendedName>
</protein>
<dbReference type="eggNOG" id="ENOG502S3SU">
    <property type="taxonomic scope" value="Eukaryota"/>
</dbReference>
<keyword evidence="5" id="KW-1185">Reference proteome</keyword>
<evidence type="ECO:0000313" key="5">
    <source>
        <dbReference type="Proteomes" id="UP000016922"/>
    </source>
</evidence>
<feature type="region of interest" description="Disordered" evidence="1">
    <location>
        <begin position="278"/>
        <end position="298"/>
    </location>
</feature>
<name>S3E2D4_GLAL2</name>
<feature type="domain" description="HPP transmembrane region" evidence="3">
    <location>
        <begin position="44"/>
        <end position="205"/>
    </location>
</feature>
<organism evidence="4 5">
    <name type="scientific">Glarea lozoyensis (strain ATCC 20868 / MF5171)</name>
    <dbReference type="NCBI Taxonomy" id="1116229"/>
    <lineage>
        <taxon>Eukaryota</taxon>
        <taxon>Fungi</taxon>
        <taxon>Dikarya</taxon>
        <taxon>Ascomycota</taxon>
        <taxon>Pezizomycotina</taxon>
        <taxon>Leotiomycetes</taxon>
        <taxon>Helotiales</taxon>
        <taxon>Helotiaceae</taxon>
        <taxon>Glarea</taxon>
    </lineage>
</organism>
<feature type="transmembrane region" description="Helical" evidence="2">
    <location>
        <begin position="47"/>
        <end position="68"/>
    </location>
</feature>
<dbReference type="InterPro" id="IPR058581">
    <property type="entry name" value="TM_HPP"/>
</dbReference>
<accession>S3E2D4</accession>
<dbReference type="KEGG" id="glz:GLAREA_07762"/>
<feature type="compositionally biased region" description="Polar residues" evidence="1">
    <location>
        <begin position="285"/>
        <end position="298"/>
    </location>
</feature>
<dbReference type="PANTHER" id="PTHR33741">
    <property type="entry name" value="TRANSMEMBRANE PROTEIN DDB_G0269096-RELATED"/>
    <property type="match status" value="1"/>
</dbReference>
<feature type="transmembrane region" description="Helical" evidence="2">
    <location>
        <begin position="175"/>
        <end position="197"/>
    </location>
</feature>
<dbReference type="HOGENOM" id="CLU_040397_0_1_1"/>
<dbReference type="AlphaFoldDB" id="S3E2D4"/>
<keyword evidence="2" id="KW-1133">Transmembrane helix</keyword>
<dbReference type="Proteomes" id="UP000016922">
    <property type="component" value="Unassembled WGS sequence"/>
</dbReference>
<proteinExistence type="predicted"/>
<feature type="transmembrane region" description="Helical" evidence="2">
    <location>
        <begin position="136"/>
        <end position="155"/>
    </location>
</feature>
<dbReference type="EMBL" id="KE145359">
    <property type="protein sequence ID" value="EPE32628.1"/>
    <property type="molecule type" value="Genomic_DNA"/>
</dbReference>
<dbReference type="Pfam" id="PF04982">
    <property type="entry name" value="TM_HPP"/>
    <property type="match status" value="1"/>
</dbReference>
<dbReference type="PANTHER" id="PTHR33741:SF5">
    <property type="entry name" value="TRANSMEMBRANE PROTEIN DDB_G0269096-RELATED"/>
    <property type="match status" value="1"/>
</dbReference>
<reference evidence="4 5" key="1">
    <citation type="journal article" date="2013" name="BMC Genomics">
        <title>Genomics-driven discovery of the pneumocandin biosynthetic gene cluster in the fungus Glarea lozoyensis.</title>
        <authorList>
            <person name="Chen L."/>
            <person name="Yue Q."/>
            <person name="Zhang X."/>
            <person name="Xiang M."/>
            <person name="Wang C."/>
            <person name="Li S."/>
            <person name="Che Y."/>
            <person name="Ortiz-Lopez F.J."/>
            <person name="Bills G.F."/>
            <person name="Liu X."/>
            <person name="An Z."/>
        </authorList>
    </citation>
    <scope>NUCLEOTIDE SEQUENCE [LARGE SCALE GENOMIC DNA]</scope>
    <source>
        <strain evidence="5">ATCC 20868 / MF5171</strain>
    </source>
</reference>
<dbReference type="RefSeq" id="XP_008080640.1">
    <property type="nucleotide sequence ID" value="XM_008082449.1"/>
</dbReference>
<dbReference type="OMA" id="LCFNASQ"/>
<evidence type="ECO:0000256" key="2">
    <source>
        <dbReference type="SAM" id="Phobius"/>
    </source>
</evidence>
<dbReference type="OrthoDB" id="2016548at2759"/>
<evidence type="ECO:0000256" key="1">
    <source>
        <dbReference type="SAM" id="MobiDB-lite"/>
    </source>
</evidence>
<evidence type="ECO:0000313" key="4">
    <source>
        <dbReference type="EMBL" id="EPE32628.1"/>
    </source>
</evidence>
<keyword evidence="2" id="KW-0472">Membrane</keyword>
<dbReference type="InterPro" id="IPR007065">
    <property type="entry name" value="HPP"/>
</dbReference>
<sequence>MKLLSSNFDIDLYINRIVPRSRIHLLPKPISWFLGYREEPTKPVGSIIIWFWSFIGAFAGILIIEAVFRTPGLHSHGTPIVIGSLGAAAILEYQVIDSPLSQPRNAILGQLFSTIIGVGITKLFQHSQNFEDIRWIAGALAVGLSSVVMGVTKTVHPPAGATALLAATSPDITDLGWFLIPLVLIGSTLMVASACVVNNIQRQFPVYWWTAASLRKPSESDIEKVGPESGVSDVYEGENIGMNLILVDRGRVLVPEWLSLGYEEKALLDSLRDRLEAGDKRTQRSESTASGMSGQTAI</sequence>
<gene>
    <name evidence="4" type="ORF">GLAREA_07762</name>
</gene>
<dbReference type="GeneID" id="19466814"/>
<evidence type="ECO:0000259" key="3">
    <source>
        <dbReference type="Pfam" id="PF04982"/>
    </source>
</evidence>